<keyword evidence="10" id="KW-0479">Metal-binding</keyword>
<comment type="caution">
    <text evidence="21">The sequence shown here is derived from an EMBL/GenBank/DDBJ whole genome shotgun (WGS) entry which is preliminary data.</text>
</comment>
<dbReference type="InterPro" id="IPR027387">
    <property type="entry name" value="Cytb/b6-like_sf"/>
</dbReference>
<dbReference type="Pfam" id="PF13631">
    <property type="entry name" value="Cytochrom_B_N_2"/>
    <property type="match status" value="1"/>
</dbReference>
<protein>
    <recommendedName>
        <fullName evidence="4">Cytochrome bc1 complex cytochrome b subunit</fullName>
        <ecNumber evidence="3">7.1.1.8</ecNumber>
    </recommendedName>
    <alternativeName>
        <fullName evidence="17">Cytochrome bc1 reductase complex subunit QcrB</fullName>
    </alternativeName>
</protein>
<dbReference type="SUPFAM" id="SSF81342">
    <property type="entry name" value="Transmembrane di-heme cytochromes"/>
    <property type="match status" value="1"/>
</dbReference>
<dbReference type="Proteomes" id="UP000320239">
    <property type="component" value="Unassembled WGS sequence"/>
</dbReference>
<dbReference type="RefSeq" id="WP_122976998.1">
    <property type="nucleotide sequence ID" value="NZ_BOMX01000040.1"/>
</dbReference>
<feature type="transmembrane region" description="Helical" evidence="19">
    <location>
        <begin position="332"/>
        <end position="353"/>
    </location>
</feature>
<keyword evidence="6" id="KW-1003">Cell membrane</keyword>
<evidence type="ECO:0000256" key="11">
    <source>
        <dbReference type="ARBA" id="ARBA00022967"/>
    </source>
</evidence>
<evidence type="ECO:0000313" key="22">
    <source>
        <dbReference type="Proteomes" id="UP000320239"/>
    </source>
</evidence>
<comment type="subcellular location">
    <subcellularLocation>
        <location evidence="2">Cell membrane</location>
        <topology evidence="2">Multi-pass membrane protein</topology>
    </subcellularLocation>
</comment>
<feature type="transmembrane region" description="Helical" evidence="19">
    <location>
        <begin position="176"/>
        <end position="197"/>
    </location>
</feature>
<accession>A0A561WIR9</accession>
<dbReference type="FunFam" id="1.20.810.10:FF:000007">
    <property type="entry name" value="Ubiquinol-cytochrome C reductase B subunit"/>
    <property type="match status" value="1"/>
</dbReference>
<evidence type="ECO:0000256" key="12">
    <source>
        <dbReference type="ARBA" id="ARBA00022982"/>
    </source>
</evidence>
<evidence type="ECO:0000256" key="10">
    <source>
        <dbReference type="ARBA" id="ARBA00022723"/>
    </source>
</evidence>
<evidence type="ECO:0000256" key="18">
    <source>
        <dbReference type="SAM" id="MobiDB-lite"/>
    </source>
</evidence>
<feature type="transmembrane region" description="Helical" evidence="19">
    <location>
        <begin position="41"/>
        <end position="67"/>
    </location>
</feature>
<gene>
    <name evidence="21" type="ORF">FHX34_102322</name>
</gene>
<dbReference type="GO" id="GO:0008121">
    <property type="term" value="F:quinol-cytochrome-c reductase activity"/>
    <property type="evidence" value="ECO:0007669"/>
    <property type="project" value="UniProtKB-EC"/>
</dbReference>
<keyword evidence="14" id="KW-0408">Iron</keyword>
<organism evidence="21 22">
    <name type="scientific">Actinoplanes teichomyceticus</name>
    <dbReference type="NCBI Taxonomy" id="1867"/>
    <lineage>
        <taxon>Bacteria</taxon>
        <taxon>Bacillati</taxon>
        <taxon>Actinomycetota</taxon>
        <taxon>Actinomycetes</taxon>
        <taxon>Micromonosporales</taxon>
        <taxon>Micromonosporaceae</taxon>
        <taxon>Actinoplanes</taxon>
    </lineage>
</organism>
<evidence type="ECO:0000256" key="8">
    <source>
        <dbReference type="ARBA" id="ARBA00022660"/>
    </source>
</evidence>
<evidence type="ECO:0000256" key="5">
    <source>
        <dbReference type="ARBA" id="ARBA00022448"/>
    </source>
</evidence>
<evidence type="ECO:0000256" key="15">
    <source>
        <dbReference type="ARBA" id="ARBA00023136"/>
    </source>
</evidence>
<evidence type="ECO:0000256" key="3">
    <source>
        <dbReference type="ARBA" id="ARBA00012951"/>
    </source>
</evidence>
<dbReference type="GO" id="GO:0022904">
    <property type="term" value="P:respiratory electron transport chain"/>
    <property type="evidence" value="ECO:0007669"/>
    <property type="project" value="InterPro"/>
</dbReference>
<evidence type="ECO:0000256" key="13">
    <source>
        <dbReference type="ARBA" id="ARBA00022989"/>
    </source>
</evidence>
<dbReference type="EMBL" id="VIWY01000002">
    <property type="protein sequence ID" value="TWG23771.1"/>
    <property type="molecule type" value="Genomic_DNA"/>
</dbReference>
<dbReference type="Gene3D" id="1.20.810.10">
    <property type="entry name" value="Cytochrome Bc1 Complex, Chain C"/>
    <property type="match status" value="1"/>
</dbReference>
<dbReference type="EC" id="7.1.1.8" evidence="3"/>
<evidence type="ECO:0000256" key="17">
    <source>
        <dbReference type="ARBA" id="ARBA00029568"/>
    </source>
</evidence>
<reference evidence="21 22" key="1">
    <citation type="submission" date="2019-06" db="EMBL/GenBank/DDBJ databases">
        <title>Sequencing the genomes of 1000 actinobacteria strains.</title>
        <authorList>
            <person name="Klenk H.-P."/>
        </authorList>
    </citation>
    <scope>NUCLEOTIDE SEQUENCE [LARGE SCALE GENOMIC DNA]</scope>
    <source>
        <strain evidence="21 22">DSM 43866</strain>
    </source>
</reference>
<feature type="transmembrane region" description="Helical" evidence="19">
    <location>
        <begin position="144"/>
        <end position="164"/>
    </location>
</feature>
<keyword evidence="13 19" id="KW-1133">Transmembrane helix</keyword>
<evidence type="ECO:0000256" key="6">
    <source>
        <dbReference type="ARBA" id="ARBA00022475"/>
    </source>
</evidence>
<evidence type="ECO:0000259" key="20">
    <source>
        <dbReference type="PROSITE" id="PS51002"/>
    </source>
</evidence>
<evidence type="ECO:0000313" key="21">
    <source>
        <dbReference type="EMBL" id="TWG23771.1"/>
    </source>
</evidence>
<name>A0A561WIR9_ACTTI</name>
<dbReference type="GO" id="GO:0016491">
    <property type="term" value="F:oxidoreductase activity"/>
    <property type="evidence" value="ECO:0007669"/>
    <property type="project" value="InterPro"/>
</dbReference>
<evidence type="ECO:0000256" key="2">
    <source>
        <dbReference type="ARBA" id="ARBA00004651"/>
    </source>
</evidence>
<feature type="transmembrane region" description="Helical" evidence="19">
    <location>
        <begin position="209"/>
        <end position="233"/>
    </location>
</feature>
<proteinExistence type="predicted"/>
<dbReference type="OrthoDB" id="9804503at2"/>
<dbReference type="InterPro" id="IPR016174">
    <property type="entry name" value="Di-haem_cyt_TM"/>
</dbReference>
<keyword evidence="11" id="KW-1278">Translocase</keyword>
<keyword evidence="9 19" id="KW-0812">Transmembrane</keyword>
<keyword evidence="22" id="KW-1185">Reference proteome</keyword>
<comment type="cofactor">
    <cofactor evidence="1">
        <name>heme</name>
        <dbReference type="ChEBI" id="CHEBI:30413"/>
    </cofactor>
</comment>
<keyword evidence="8" id="KW-0679">Respiratory chain</keyword>
<dbReference type="PROSITE" id="PS51002">
    <property type="entry name" value="CYTB_NTER"/>
    <property type="match status" value="1"/>
</dbReference>
<feature type="transmembrane region" description="Helical" evidence="19">
    <location>
        <begin position="113"/>
        <end position="132"/>
    </location>
</feature>
<dbReference type="GO" id="GO:0046872">
    <property type="term" value="F:metal ion binding"/>
    <property type="evidence" value="ECO:0007669"/>
    <property type="project" value="UniProtKB-KW"/>
</dbReference>
<sequence>MKRRKLDPAEASANFAKGVDDRFQAATPLRALLNKVFPDHWSFLLGEIALFSFIVLLLSGVFLTLFFDPSMKEVAYHGAYPALRGTEMSAAYESSLYLSFEVRGGLFMRQMHHWAALLFMASIVVHMARVFFTGAFRKPREINWVIGVLLFLLGFFAGFTGYSLPDDGLSGTGLRIASAIMLSLPVIGTWLSAAIFGGEYPGELIIGRFYIAHVLLIPGILLALISVHLGIVFKQKHTQWPGPLRTNENVVGERMFPRYAMKQGGFFMAVFGVIALMAGLFQINPIWLFGPYRAAEVSSASQPDWYVMFMDGLVRLMPNWQIYIFDYSIPPLFWPAVVGLGALFTLPMAYPWLEARKLKDTRSHHLLERPRDNPERVGIGMMAFTFFMVATISGANDVIADKFHISLNAMTWAGRIGLLILPPIAYYLSVRICLGLQQHDREVLAHGVETGIIKRLPNGAFIEVHQPLGPVDEHGHPVSLDYAGWVVPKKMNKLGALAPAVKGFFFPVEKPAEAPVSPAPISSGTKQEELSSKR</sequence>
<feature type="transmembrane region" description="Helical" evidence="19">
    <location>
        <begin position="412"/>
        <end position="434"/>
    </location>
</feature>
<keyword evidence="12" id="KW-0249">Electron transport</keyword>
<dbReference type="AlphaFoldDB" id="A0A561WIR9"/>
<evidence type="ECO:0000256" key="14">
    <source>
        <dbReference type="ARBA" id="ARBA00023004"/>
    </source>
</evidence>
<keyword evidence="5" id="KW-0813">Transport</keyword>
<comment type="catalytic activity">
    <reaction evidence="16">
        <text>a quinol + 2 Fe(III)-[cytochrome c](out) = a quinone + 2 Fe(II)-[cytochrome c](out) + 2 H(+)(out)</text>
        <dbReference type="Rhea" id="RHEA:11484"/>
        <dbReference type="Rhea" id="RHEA-COMP:10350"/>
        <dbReference type="Rhea" id="RHEA-COMP:14399"/>
        <dbReference type="ChEBI" id="CHEBI:15378"/>
        <dbReference type="ChEBI" id="CHEBI:24646"/>
        <dbReference type="ChEBI" id="CHEBI:29033"/>
        <dbReference type="ChEBI" id="CHEBI:29034"/>
        <dbReference type="ChEBI" id="CHEBI:132124"/>
        <dbReference type="EC" id="7.1.1.8"/>
    </reaction>
</comment>
<evidence type="ECO:0000256" key="1">
    <source>
        <dbReference type="ARBA" id="ARBA00001971"/>
    </source>
</evidence>
<dbReference type="InterPro" id="IPR005797">
    <property type="entry name" value="Cyt_b/b6_N"/>
</dbReference>
<feature type="transmembrane region" description="Helical" evidence="19">
    <location>
        <begin position="264"/>
        <end position="283"/>
    </location>
</feature>
<dbReference type="PANTHER" id="PTHR19271:SF16">
    <property type="entry name" value="CYTOCHROME B"/>
    <property type="match status" value="1"/>
</dbReference>
<evidence type="ECO:0000256" key="19">
    <source>
        <dbReference type="SAM" id="Phobius"/>
    </source>
</evidence>
<dbReference type="PANTHER" id="PTHR19271">
    <property type="entry name" value="CYTOCHROME B"/>
    <property type="match status" value="1"/>
</dbReference>
<evidence type="ECO:0000256" key="7">
    <source>
        <dbReference type="ARBA" id="ARBA00022617"/>
    </source>
</evidence>
<feature type="transmembrane region" description="Helical" evidence="19">
    <location>
        <begin position="374"/>
        <end position="392"/>
    </location>
</feature>
<evidence type="ECO:0000256" key="9">
    <source>
        <dbReference type="ARBA" id="ARBA00022692"/>
    </source>
</evidence>
<dbReference type="GO" id="GO:0005886">
    <property type="term" value="C:plasma membrane"/>
    <property type="evidence" value="ECO:0007669"/>
    <property type="project" value="UniProtKB-SubCell"/>
</dbReference>
<feature type="region of interest" description="Disordered" evidence="18">
    <location>
        <begin position="512"/>
        <end position="534"/>
    </location>
</feature>
<evidence type="ECO:0000256" key="16">
    <source>
        <dbReference type="ARBA" id="ARBA00029351"/>
    </source>
</evidence>
<keyword evidence="15 19" id="KW-0472">Membrane</keyword>
<keyword evidence="7" id="KW-0349">Heme</keyword>
<feature type="domain" description="Cytochrome b/b6 N-terminal region profile" evidence="20">
    <location>
        <begin position="15"/>
        <end position="241"/>
    </location>
</feature>
<evidence type="ECO:0000256" key="4">
    <source>
        <dbReference type="ARBA" id="ARBA00016116"/>
    </source>
</evidence>